<dbReference type="InterPro" id="IPR008925">
    <property type="entry name" value="aa_tRNA-synth_I_cd-bd_sf"/>
</dbReference>
<dbReference type="AlphaFoldDB" id="A0A1J4TWC9"/>
<proteinExistence type="inferred from homology"/>
<dbReference type="EC" id="6.1.1.17" evidence="7"/>
<feature type="short sequence motif" description="'HIGH' region" evidence="7">
    <location>
        <begin position="45"/>
        <end position="55"/>
    </location>
</feature>
<evidence type="ECO:0000256" key="5">
    <source>
        <dbReference type="ARBA" id="ARBA00022917"/>
    </source>
</evidence>
<feature type="short sequence motif" description="'KMSKS' region" evidence="7">
    <location>
        <begin position="297"/>
        <end position="301"/>
    </location>
</feature>
<dbReference type="EMBL" id="MNVB01000072">
    <property type="protein sequence ID" value="OIO15920.1"/>
    <property type="molecule type" value="Genomic_DNA"/>
</dbReference>
<dbReference type="InterPro" id="IPR049940">
    <property type="entry name" value="GluQ/Sye"/>
</dbReference>
<keyword evidence="7" id="KW-0963">Cytoplasm</keyword>
<comment type="catalytic activity">
    <reaction evidence="7">
        <text>tRNA(Glu) + L-glutamate + ATP = L-glutamyl-tRNA(Glu) + AMP + diphosphate</text>
        <dbReference type="Rhea" id="RHEA:23540"/>
        <dbReference type="Rhea" id="RHEA-COMP:9663"/>
        <dbReference type="Rhea" id="RHEA-COMP:9680"/>
        <dbReference type="ChEBI" id="CHEBI:29985"/>
        <dbReference type="ChEBI" id="CHEBI:30616"/>
        <dbReference type="ChEBI" id="CHEBI:33019"/>
        <dbReference type="ChEBI" id="CHEBI:78442"/>
        <dbReference type="ChEBI" id="CHEBI:78520"/>
        <dbReference type="ChEBI" id="CHEBI:456215"/>
        <dbReference type="EC" id="6.1.1.17"/>
    </reaction>
</comment>
<dbReference type="Gene3D" id="1.10.10.350">
    <property type="match status" value="1"/>
</dbReference>
<evidence type="ECO:0000256" key="1">
    <source>
        <dbReference type="ARBA" id="ARBA00007894"/>
    </source>
</evidence>
<evidence type="ECO:0000259" key="8">
    <source>
        <dbReference type="Pfam" id="PF00749"/>
    </source>
</evidence>
<evidence type="ECO:0000256" key="2">
    <source>
        <dbReference type="ARBA" id="ARBA00022598"/>
    </source>
</evidence>
<accession>A0A1J4TWC9</accession>
<evidence type="ECO:0000259" key="9">
    <source>
        <dbReference type="Pfam" id="PF19269"/>
    </source>
</evidence>
<dbReference type="InterPro" id="IPR000924">
    <property type="entry name" value="Glu/Gln-tRNA-synth"/>
</dbReference>
<evidence type="ECO:0000256" key="4">
    <source>
        <dbReference type="ARBA" id="ARBA00022840"/>
    </source>
</evidence>
<dbReference type="Pfam" id="PF19269">
    <property type="entry name" value="Anticodon_2"/>
    <property type="match status" value="1"/>
</dbReference>
<comment type="subunit">
    <text evidence="7">Monomer.</text>
</comment>
<reference evidence="10 11" key="1">
    <citation type="journal article" date="2016" name="Environ. Microbiol.">
        <title>Genomic resolution of a cold subsurface aquifer community provides metabolic insights for novel microbes adapted to high CO concentrations.</title>
        <authorList>
            <person name="Probst A.J."/>
            <person name="Castelle C.J."/>
            <person name="Singh A."/>
            <person name="Brown C.T."/>
            <person name="Anantharaman K."/>
            <person name="Sharon I."/>
            <person name="Hug L.A."/>
            <person name="Burstein D."/>
            <person name="Emerson J.B."/>
            <person name="Thomas B.C."/>
            <person name="Banfield J.F."/>
        </authorList>
    </citation>
    <scope>NUCLEOTIDE SEQUENCE [LARGE SCALE GENOMIC DNA]</scope>
    <source>
        <strain evidence="10">CG1_02_38_13</strain>
    </source>
</reference>
<dbReference type="PRINTS" id="PR00987">
    <property type="entry name" value="TRNASYNTHGLU"/>
</dbReference>
<keyword evidence="4 7" id="KW-0067">ATP-binding</keyword>
<comment type="subcellular location">
    <subcellularLocation>
        <location evidence="7">Cytoplasm</location>
    </subcellularLocation>
</comment>
<keyword evidence="5 7" id="KW-0648">Protein biosynthesis</keyword>
<dbReference type="Proteomes" id="UP000182465">
    <property type="component" value="Unassembled WGS sequence"/>
</dbReference>
<dbReference type="GO" id="GO:0005524">
    <property type="term" value="F:ATP binding"/>
    <property type="evidence" value="ECO:0007669"/>
    <property type="project" value="UniProtKB-UniRule"/>
</dbReference>
<dbReference type="GO" id="GO:0004818">
    <property type="term" value="F:glutamate-tRNA ligase activity"/>
    <property type="evidence" value="ECO:0007669"/>
    <property type="project" value="UniProtKB-UniRule"/>
</dbReference>
<dbReference type="InterPro" id="IPR020058">
    <property type="entry name" value="Glu/Gln-tRNA-synth_Ib_cat-dom"/>
</dbReference>
<dbReference type="NCBIfam" id="TIGR00464">
    <property type="entry name" value="gltX_bact"/>
    <property type="match status" value="1"/>
</dbReference>
<name>A0A1J4TWC9_9BACT</name>
<organism evidence="10 11">
    <name type="scientific">Candidatus Kuenenbacteria bacterium CG1_02_38_13</name>
    <dbReference type="NCBI Taxonomy" id="1805235"/>
    <lineage>
        <taxon>Bacteria</taxon>
        <taxon>Candidatus Kueneniibacteriota</taxon>
    </lineage>
</organism>
<evidence type="ECO:0000313" key="11">
    <source>
        <dbReference type="Proteomes" id="UP000182465"/>
    </source>
</evidence>
<dbReference type="GO" id="GO:0000049">
    <property type="term" value="F:tRNA binding"/>
    <property type="evidence" value="ECO:0007669"/>
    <property type="project" value="InterPro"/>
</dbReference>
<dbReference type="InterPro" id="IPR004527">
    <property type="entry name" value="Glu-tRNA-ligase_bac/mito"/>
</dbReference>
<dbReference type="InterPro" id="IPR014729">
    <property type="entry name" value="Rossmann-like_a/b/a_fold"/>
</dbReference>
<dbReference type="Pfam" id="PF00749">
    <property type="entry name" value="tRNA-synt_1c"/>
    <property type="match status" value="1"/>
</dbReference>
<dbReference type="HAMAP" id="MF_00022">
    <property type="entry name" value="Glu_tRNA_synth_type1"/>
    <property type="match status" value="1"/>
</dbReference>
<sequence>MEESENKRKIIKILFPQPLPTPEDLEKKYPARKLIDGTMITRIAPSPTGFMHIGSLYTALISERLAHQTGGVFYLRIEDTDKKREISGVSNLIAQALEHYGIKIDEGETASGFEIGQYGPYKQSQRVKIYQTYIKFLLEKNLAYPCFSTNQELEEMRDMQESKSVRPGYYKQWAKWRDRSDEEVLNALKEGKKFVIRFKSGGDFDNKILIQDILLGKRELPENDQDIVIMKSNGLPTYHLAHVVDDHLMGTTHVIRGNEWFPSLPLHLQLFASMRWQPPQYGHIFPIQKMEGQSKRKLSKRKDHEANISYYEKQGYPTDAVMEYLLNLANSNFEEWRKHNPDENNRKFKLTFEKLSSSNGPLFDFNKLNDISKEIIARYSSEEVYCKCLDWAKKYDHQFAETMEKNLDYMKKILNIERRGGTNVRKDIGKWSNIKKEVEYFFDTDFNMAIDDIAQKLPGINPEDINNIVDSFIKSYNESDSKDEWFEKIKKISRAYGYADSIKIFKENPNKYKGNVADIAKIFRVLLTGRTQTPDLYSIMLVLGKDRVLKKLSVFK</sequence>
<feature type="domain" description="Aminoacyl-tRNA synthetase class I anticodon-binding" evidence="9">
    <location>
        <begin position="430"/>
        <end position="553"/>
    </location>
</feature>
<comment type="caution">
    <text evidence="10">The sequence shown here is derived from an EMBL/GenBank/DDBJ whole genome shotgun (WGS) entry which is preliminary data.</text>
</comment>
<dbReference type="Gene3D" id="3.40.50.620">
    <property type="entry name" value="HUPs"/>
    <property type="match status" value="1"/>
</dbReference>
<dbReference type="InterPro" id="IPR045462">
    <property type="entry name" value="aa-tRNA-synth_I_cd-bd"/>
</dbReference>
<dbReference type="SUPFAM" id="SSF52374">
    <property type="entry name" value="Nucleotidylyl transferase"/>
    <property type="match status" value="1"/>
</dbReference>
<keyword evidence="2 7" id="KW-0436">Ligase</keyword>
<evidence type="ECO:0000256" key="7">
    <source>
        <dbReference type="HAMAP-Rule" id="MF_00022"/>
    </source>
</evidence>
<evidence type="ECO:0000256" key="6">
    <source>
        <dbReference type="ARBA" id="ARBA00023146"/>
    </source>
</evidence>
<comment type="caution">
    <text evidence="7">Lacks conserved residue(s) required for the propagation of feature annotation.</text>
</comment>
<comment type="similarity">
    <text evidence="1 7">Belongs to the class-I aminoacyl-tRNA synthetase family. Glutamate--tRNA ligase type 1 subfamily.</text>
</comment>
<comment type="function">
    <text evidence="7">Catalyzes the attachment of glutamate to tRNA(Glu) in a two-step reaction: glutamate is first activated by ATP to form Glu-AMP and then transferred to the acceptor end of tRNA(Glu).</text>
</comment>
<keyword evidence="6 7" id="KW-0030">Aminoacyl-tRNA synthetase</keyword>
<protein>
    <recommendedName>
        <fullName evidence="7">Glutamate--tRNA ligase</fullName>
        <ecNumber evidence="7">6.1.1.17</ecNumber>
    </recommendedName>
    <alternativeName>
        <fullName evidence="7">Glutamyl-tRNA synthetase</fullName>
        <shortName evidence="7">GluRS</shortName>
    </alternativeName>
</protein>
<feature type="binding site" evidence="7">
    <location>
        <position position="300"/>
    </location>
    <ligand>
        <name>ATP</name>
        <dbReference type="ChEBI" id="CHEBI:30616"/>
    </ligand>
</feature>
<dbReference type="PANTHER" id="PTHR43311:SF2">
    <property type="entry name" value="GLUTAMATE--TRNA LIGASE, MITOCHONDRIAL-RELATED"/>
    <property type="match status" value="1"/>
</dbReference>
<evidence type="ECO:0000256" key="3">
    <source>
        <dbReference type="ARBA" id="ARBA00022741"/>
    </source>
</evidence>
<dbReference type="PANTHER" id="PTHR43311">
    <property type="entry name" value="GLUTAMATE--TRNA LIGASE"/>
    <property type="match status" value="1"/>
</dbReference>
<feature type="domain" description="Glutamyl/glutaminyl-tRNA synthetase class Ib catalytic" evidence="8">
    <location>
        <begin position="40"/>
        <end position="349"/>
    </location>
</feature>
<dbReference type="InterPro" id="IPR020751">
    <property type="entry name" value="aa-tRNA-synth_I_codon-bd_sub2"/>
</dbReference>
<dbReference type="GO" id="GO:0005829">
    <property type="term" value="C:cytosol"/>
    <property type="evidence" value="ECO:0007669"/>
    <property type="project" value="TreeGrafter"/>
</dbReference>
<dbReference type="SUPFAM" id="SSF48163">
    <property type="entry name" value="An anticodon-binding domain of class I aminoacyl-tRNA synthetases"/>
    <property type="match status" value="1"/>
</dbReference>
<dbReference type="GO" id="GO:0006424">
    <property type="term" value="P:glutamyl-tRNA aminoacylation"/>
    <property type="evidence" value="ECO:0007669"/>
    <property type="project" value="UniProtKB-UniRule"/>
</dbReference>
<evidence type="ECO:0000313" key="10">
    <source>
        <dbReference type="EMBL" id="OIO15920.1"/>
    </source>
</evidence>
<gene>
    <name evidence="7" type="primary">gltX</name>
    <name evidence="10" type="ORF">AUJ29_03335</name>
</gene>
<keyword evidence="3 7" id="KW-0547">Nucleotide-binding</keyword>